<dbReference type="PANTHER" id="PTHR42872">
    <property type="entry name" value="PROTEIN-GLUTAMATE METHYLESTERASE/PROTEIN-GLUTAMINE GLUTAMINASE"/>
    <property type="match status" value="1"/>
</dbReference>
<evidence type="ECO:0000256" key="1">
    <source>
        <dbReference type="ARBA" id="ARBA00022490"/>
    </source>
</evidence>
<proteinExistence type="predicted"/>
<dbReference type="GO" id="GO:0005737">
    <property type="term" value="C:cytoplasm"/>
    <property type="evidence" value="ECO:0007669"/>
    <property type="project" value="InterPro"/>
</dbReference>
<dbReference type="GO" id="GO:0008984">
    <property type="term" value="F:protein-glutamate methylesterase activity"/>
    <property type="evidence" value="ECO:0007669"/>
    <property type="project" value="UniProtKB-EC"/>
</dbReference>
<comment type="caution">
    <text evidence="7">The sequence shown here is derived from an EMBL/GenBank/DDBJ whole genome shotgun (WGS) entry which is preliminary data.</text>
</comment>
<dbReference type="PROSITE" id="PS50110">
    <property type="entry name" value="RESPONSE_REGULATORY"/>
    <property type="match status" value="1"/>
</dbReference>
<dbReference type="PANTHER" id="PTHR42872:SF6">
    <property type="entry name" value="PROTEIN-GLUTAMATE METHYLESTERASE_PROTEIN-GLUTAMINE GLUTAMINASE"/>
    <property type="match status" value="1"/>
</dbReference>
<dbReference type="EC" id="3.1.1.61" evidence="3"/>
<accession>A0A0F9KWI3</accession>
<dbReference type="Gene3D" id="3.40.50.180">
    <property type="entry name" value="Methylesterase CheB, C-terminal domain"/>
    <property type="match status" value="1"/>
</dbReference>
<name>A0A0F9KWI3_9ZZZZ</name>
<dbReference type="GO" id="GO:0006935">
    <property type="term" value="P:chemotaxis"/>
    <property type="evidence" value="ECO:0007669"/>
    <property type="project" value="InterPro"/>
</dbReference>
<evidence type="ECO:0000313" key="7">
    <source>
        <dbReference type="EMBL" id="KKM86083.1"/>
    </source>
</evidence>
<keyword evidence="2" id="KW-0378">Hydrolase</keyword>
<dbReference type="CDD" id="cd17541">
    <property type="entry name" value="REC_CheB-like"/>
    <property type="match status" value="1"/>
</dbReference>
<feature type="domain" description="CheB-type methylesterase" evidence="6">
    <location>
        <begin position="157"/>
        <end position="280"/>
    </location>
</feature>
<feature type="non-terminal residue" evidence="7">
    <location>
        <position position="280"/>
    </location>
</feature>
<dbReference type="SUPFAM" id="SSF52172">
    <property type="entry name" value="CheY-like"/>
    <property type="match status" value="1"/>
</dbReference>
<evidence type="ECO:0000259" key="6">
    <source>
        <dbReference type="PROSITE" id="PS50122"/>
    </source>
</evidence>
<evidence type="ECO:0000256" key="2">
    <source>
        <dbReference type="ARBA" id="ARBA00022801"/>
    </source>
</evidence>
<sequence>MSDIISVLVVDDSAYNRQTFKNILKKEEGIEVVGVASNGMDAMGKVLRLRPDLITLDFEMPEMDGMTFLRWLMSEAPTRVLMVSSHSDSATVFKALELGAMDFVVKPTSRASLELKNIERDLIEKVRGVREMNMEVLSKNLKKIEKKSRRKAKRAKIKTDISVLAIGSSTGGPSALQMILTEIPSDIPCAIVISQHMPRGFTAPLASRLDTLCSIKVKEAQSSESVLPGTAYICPGGNHMSFSRYGEDIKINLIESKEDDKYTPSVDEMMSSAANTFPVK</sequence>
<evidence type="ECO:0000256" key="3">
    <source>
        <dbReference type="ARBA" id="ARBA00039140"/>
    </source>
</evidence>
<dbReference type="SMART" id="SM00448">
    <property type="entry name" value="REC"/>
    <property type="match status" value="1"/>
</dbReference>
<dbReference type="NCBIfam" id="NF001965">
    <property type="entry name" value="PRK00742.1"/>
    <property type="match status" value="1"/>
</dbReference>
<evidence type="ECO:0000256" key="4">
    <source>
        <dbReference type="ARBA" id="ARBA00048267"/>
    </source>
</evidence>
<dbReference type="Pfam" id="PF00072">
    <property type="entry name" value="Response_reg"/>
    <property type="match status" value="1"/>
</dbReference>
<dbReference type="PROSITE" id="PS50122">
    <property type="entry name" value="CHEB"/>
    <property type="match status" value="1"/>
</dbReference>
<dbReference type="GO" id="GO:0000156">
    <property type="term" value="F:phosphorelay response regulator activity"/>
    <property type="evidence" value="ECO:0007669"/>
    <property type="project" value="InterPro"/>
</dbReference>
<organism evidence="7">
    <name type="scientific">marine sediment metagenome</name>
    <dbReference type="NCBI Taxonomy" id="412755"/>
    <lineage>
        <taxon>unclassified sequences</taxon>
        <taxon>metagenomes</taxon>
        <taxon>ecological metagenomes</taxon>
    </lineage>
</organism>
<dbReference type="InterPro" id="IPR001789">
    <property type="entry name" value="Sig_transdc_resp-reg_receiver"/>
</dbReference>
<evidence type="ECO:0000259" key="5">
    <source>
        <dbReference type="PROSITE" id="PS50110"/>
    </source>
</evidence>
<dbReference type="CDD" id="cd16432">
    <property type="entry name" value="CheB_Rec"/>
    <property type="match status" value="1"/>
</dbReference>
<feature type="domain" description="Response regulatory" evidence="5">
    <location>
        <begin position="6"/>
        <end position="121"/>
    </location>
</feature>
<protein>
    <recommendedName>
        <fullName evidence="3">protein-glutamate methylesterase</fullName>
        <ecNumber evidence="3">3.1.1.61</ecNumber>
    </recommendedName>
</protein>
<dbReference type="Gene3D" id="3.40.50.2300">
    <property type="match status" value="1"/>
</dbReference>
<reference evidence="7" key="1">
    <citation type="journal article" date="2015" name="Nature">
        <title>Complex archaea that bridge the gap between prokaryotes and eukaryotes.</title>
        <authorList>
            <person name="Spang A."/>
            <person name="Saw J.H."/>
            <person name="Jorgensen S.L."/>
            <person name="Zaremba-Niedzwiedzka K."/>
            <person name="Martijn J."/>
            <person name="Lind A.E."/>
            <person name="van Eijk R."/>
            <person name="Schleper C."/>
            <person name="Guy L."/>
            <person name="Ettema T.J."/>
        </authorList>
    </citation>
    <scope>NUCLEOTIDE SEQUENCE</scope>
</reference>
<dbReference type="InterPro" id="IPR011006">
    <property type="entry name" value="CheY-like_superfamily"/>
</dbReference>
<gene>
    <name evidence="7" type="ORF">LCGC14_1282540</name>
</gene>
<keyword evidence="1" id="KW-0963">Cytoplasm</keyword>
<dbReference type="Pfam" id="PF01339">
    <property type="entry name" value="CheB_methylest"/>
    <property type="match status" value="1"/>
</dbReference>
<comment type="catalytic activity">
    <reaction evidence="4">
        <text>[protein]-L-glutamate 5-O-methyl ester + H2O = L-glutamyl-[protein] + methanol + H(+)</text>
        <dbReference type="Rhea" id="RHEA:23236"/>
        <dbReference type="Rhea" id="RHEA-COMP:10208"/>
        <dbReference type="Rhea" id="RHEA-COMP:10311"/>
        <dbReference type="ChEBI" id="CHEBI:15377"/>
        <dbReference type="ChEBI" id="CHEBI:15378"/>
        <dbReference type="ChEBI" id="CHEBI:17790"/>
        <dbReference type="ChEBI" id="CHEBI:29973"/>
        <dbReference type="ChEBI" id="CHEBI:82795"/>
        <dbReference type="EC" id="3.1.1.61"/>
    </reaction>
</comment>
<dbReference type="InterPro" id="IPR000673">
    <property type="entry name" value="Sig_transdc_resp-reg_Me-estase"/>
</dbReference>
<dbReference type="InterPro" id="IPR035909">
    <property type="entry name" value="CheB_C"/>
</dbReference>
<dbReference type="SUPFAM" id="SSF52738">
    <property type="entry name" value="Methylesterase CheB, C-terminal domain"/>
    <property type="match status" value="1"/>
</dbReference>
<dbReference type="AlphaFoldDB" id="A0A0F9KWI3"/>
<dbReference type="EMBL" id="LAZR01007311">
    <property type="protein sequence ID" value="KKM86083.1"/>
    <property type="molecule type" value="Genomic_DNA"/>
</dbReference>